<reference evidence="1 2" key="1">
    <citation type="submission" date="2012-02" db="EMBL/GenBank/DDBJ databases">
        <title>Complete genome sequence of Bifidobacterium catenulatum JCM 1194.</title>
        <authorList>
            <person name="Toh H."/>
            <person name="Oshima K."/>
            <person name="Morita H."/>
            <person name="Hattori M."/>
        </authorList>
    </citation>
    <scope>NUCLEOTIDE SEQUENCE [LARGE SCALE GENOMIC DNA]</scope>
    <source>
        <strain evidence="1 2">JCM 1194</strain>
    </source>
</reference>
<gene>
    <name evidence="1" type="ORF">BBCT_0659</name>
</gene>
<protein>
    <submittedName>
        <fullName evidence="1">Uncharacterized protein</fullName>
    </submittedName>
</protein>
<dbReference type="Proteomes" id="UP000035061">
    <property type="component" value="Chromosome"/>
</dbReference>
<dbReference type="EMBL" id="AP012325">
    <property type="protein sequence ID" value="BAR01627.1"/>
    <property type="molecule type" value="Genomic_DNA"/>
</dbReference>
<organism evidence="1 2">
    <name type="scientific">Bifidobacterium catenulatum DSM 16992 = JCM 1194 = LMG 11043</name>
    <dbReference type="NCBI Taxonomy" id="566552"/>
    <lineage>
        <taxon>Bacteria</taxon>
        <taxon>Bacillati</taxon>
        <taxon>Actinomycetota</taxon>
        <taxon>Actinomycetes</taxon>
        <taxon>Bifidobacteriales</taxon>
        <taxon>Bifidobacteriaceae</taxon>
        <taxon>Bifidobacterium</taxon>
    </lineage>
</organism>
<proteinExistence type="predicted"/>
<evidence type="ECO:0000313" key="2">
    <source>
        <dbReference type="Proteomes" id="UP000035061"/>
    </source>
</evidence>
<evidence type="ECO:0000313" key="1">
    <source>
        <dbReference type="EMBL" id="BAR01627.1"/>
    </source>
</evidence>
<keyword evidence="2" id="KW-1185">Reference proteome</keyword>
<accession>A0ABN5V4C4</accession>
<name>A0ABN5V4C4_9BIFI</name>
<sequence>MSVDNYIGNVMEMDVARKSHYDSPLGGITSYAGGFGDQNPFVPT</sequence>